<dbReference type="AlphaFoldDB" id="A0A3S3PTY9"/>
<feature type="region of interest" description="Disordered" evidence="1">
    <location>
        <begin position="32"/>
        <end position="69"/>
    </location>
</feature>
<accession>A0A3S3PTY9</accession>
<evidence type="ECO:0000313" key="2">
    <source>
        <dbReference type="EMBL" id="RWR97630.1"/>
    </source>
</evidence>
<reference evidence="2 3" key="1">
    <citation type="journal article" date="2019" name="Nat. Plants">
        <title>Stout camphor tree genome fills gaps in understanding of flowering plant genome evolution.</title>
        <authorList>
            <person name="Chaw S.M."/>
            <person name="Liu Y.C."/>
            <person name="Wu Y.W."/>
            <person name="Wang H.Y."/>
            <person name="Lin C.I."/>
            <person name="Wu C.S."/>
            <person name="Ke H.M."/>
            <person name="Chang L.Y."/>
            <person name="Hsu C.Y."/>
            <person name="Yang H.T."/>
            <person name="Sudianto E."/>
            <person name="Hsu M.H."/>
            <person name="Wu K.P."/>
            <person name="Wang L.N."/>
            <person name="Leebens-Mack J.H."/>
            <person name="Tsai I.J."/>
        </authorList>
    </citation>
    <scope>NUCLEOTIDE SEQUENCE [LARGE SCALE GENOMIC DNA]</scope>
    <source>
        <strain evidence="3">cv. Chaw 1501</strain>
        <tissue evidence="2">Young leaves</tissue>
    </source>
</reference>
<evidence type="ECO:0000313" key="3">
    <source>
        <dbReference type="Proteomes" id="UP000283530"/>
    </source>
</evidence>
<dbReference type="Proteomes" id="UP000283530">
    <property type="component" value="Unassembled WGS sequence"/>
</dbReference>
<protein>
    <submittedName>
        <fullName evidence="2">Uncharacterized protein</fullName>
    </submittedName>
</protein>
<keyword evidence="3" id="KW-1185">Reference proteome</keyword>
<gene>
    <name evidence="2" type="ORF">CKAN_02707400</name>
</gene>
<proteinExistence type="predicted"/>
<sequence length="69" mass="7353">MNGIGHPKGHQSLDTFLVLGPETTVPGSVRKMAVDVPGRGPSNSLYDKSTDDKLSMPSKEDGIEPESML</sequence>
<evidence type="ECO:0000256" key="1">
    <source>
        <dbReference type="SAM" id="MobiDB-lite"/>
    </source>
</evidence>
<dbReference type="EMBL" id="QPKB01000014">
    <property type="protein sequence ID" value="RWR97630.1"/>
    <property type="molecule type" value="Genomic_DNA"/>
</dbReference>
<feature type="compositionally biased region" description="Basic and acidic residues" evidence="1">
    <location>
        <begin position="48"/>
        <end position="62"/>
    </location>
</feature>
<name>A0A3S3PTY9_9MAGN</name>
<organism evidence="2 3">
    <name type="scientific">Cinnamomum micranthum f. kanehirae</name>
    <dbReference type="NCBI Taxonomy" id="337451"/>
    <lineage>
        <taxon>Eukaryota</taxon>
        <taxon>Viridiplantae</taxon>
        <taxon>Streptophyta</taxon>
        <taxon>Embryophyta</taxon>
        <taxon>Tracheophyta</taxon>
        <taxon>Spermatophyta</taxon>
        <taxon>Magnoliopsida</taxon>
        <taxon>Magnoliidae</taxon>
        <taxon>Laurales</taxon>
        <taxon>Lauraceae</taxon>
        <taxon>Cinnamomum</taxon>
    </lineage>
</organism>
<comment type="caution">
    <text evidence="2">The sequence shown here is derived from an EMBL/GenBank/DDBJ whole genome shotgun (WGS) entry which is preliminary data.</text>
</comment>